<gene>
    <name evidence="1" type="ORF">OMM_12277</name>
</gene>
<feature type="non-terminal residue" evidence="1">
    <location>
        <position position="172"/>
    </location>
</feature>
<protein>
    <recommendedName>
        <fullName evidence="3">Carboxypeptidase regulatory-like domain-containing protein</fullName>
    </recommendedName>
</protein>
<dbReference type="Proteomes" id="UP000189670">
    <property type="component" value="Unassembled WGS sequence"/>
</dbReference>
<proteinExistence type="predicted"/>
<dbReference type="SUPFAM" id="SSF49452">
    <property type="entry name" value="Starch-binding domain-like"/>
    <property type="match status" value="1"/>
</dbReference>
<dbReference type="AlphaFoldDB" id="A0A1V1NW81"/>
<evidence type="ECO:0008006" key="3">
    <source>
        <dbReference type="Google" id="ProtNLM"/>
    </source>
</evidence>
<reference evidence="2" key="1">
    <citation type="submission" date="2012-11" db="EMBL/GenBank/DDBJ databases">
        <authorList>
            <person name="Lucero-Rivera Y.E."/>
            <person name="Tovar-Ramirez D."/>
        </authorList>
    </citation>
    <scope>NUCLEOTIDE SEQUENCE [LARGE SCALE GENOMIC DNA]</scope>
    <source>
        <strain evidence="2">Araruama</strain>
    </source>
</reference>
<dbReference type="GO" id="GO:0030246">
    <property type="term" value="F:carbohydrate binding"/>
    <property type="evidence" value="ECO:0007669"/>
    <property type="project" value="InterPro"/>
</dbReference>
<organism evidence="1 2">
    <name type="scientific">Candidatus Magnetoglobus multicellularis str. Araruama</name>
    <dbReference type="NCBI Taxonomy" id="890399"/>
    <lineage>
        <taxon>Bacteria</taxon>
        <taxon>Pseudomonadati</taxon>
        <taxon>Thermodesulfobacteriota</taxon>
        <taxon>Desulfobacteria</taxon>
        <taxon>Desulfobacterales</taxon>
        <taxon>Desulfobacteraceae</taxon>
        <taxon>Candidatus Magnetoglobus</taxon>
    </lineage>
</organism>
<dbReference type="EMBL" id="ATBP01001715">
    <property type="protein sequence ID" value="ETR66840.1"/>
    <property type="molecule type" value="Genomic_DNA"/>
</dbReference>
<evidence type="ECO:0000313" key="2">
    <source>
        <dbReference type="Proteomes" id="UP000189670"/>
    </source>
</evidence>
<name>A0A1V1NW81_9BACT</name>
<dbReference type="SUPFAM" id="SSF49464">
    <property type="entry name" value="Carboxypeptidase regulatory domain-like"/>
    <property type="match status" value="1"/>
</dbReference>
<dbReference type="InterPro" id="IPR013784">
    <property type="entry name" value="Carb-bd-like_fold"/>
</dbReference>
<dbReference type="InterPro" id="IPR008969">
    <property type="entry name" value="CarboxyPept-like_regulatory"/>
</dbReference>
<evidence type="ECO:0000313" key="1">
    <source>
        <dbReference type="EMBL" id="ETR66840.1"/>
    </source>
</evidence>
<sequence>MDLATYVDISIDHGNMLIFLDQLETISGTIKSADGQLLKDMTVMAWSEILKMGNTAFSSSDGIYKIKGLKNSNDYCVRVIPENSSPYVVQKKDNISTNSQDVDFILSTGYTLKGQIMDSTQMPLAGIVIEIRSNALSINKQDRSDSEGNYAINGLPDGNDYQISTLVSDHNE</sequence>
<accession>A0A1V1NW81</accession>
<comment type="caution">
    <text evidence="1">The sequence shown here is derived from an EMBL/GenBank/DDBJ whole genome shotgun (WGS) entry which is preliminary data.</text>
</comment>